<evidence type="ECO:0000313" key="2">
    <source>
        <dbReference type="EMBL" id="SFH64220.1"/>
    </source>
</evidence>
<protein>
    <submittedName>
        <fullName evidence="2">Uncharacterized membrane protein</fullName>
    </submittedName>
</protein>
<evidence type="ECO:0000256" key="1">
    <source>
        <dbReference type="SAM" id="Phobius"/>
    </source>
</evidence>
<evidence type="ECO:0000313" key="3">
    <source>
        <dbReference type="Proteomes" id="UP000323537"/>
    </source>
</evidence>
<feature type="transmembrane region" description="Helical" evidence="1">
    <location>
        <begin position="102"/>
        <end position="118"/>
    </location>
</feature>
<dbReference type="InterPro" id="IPR002749">
    <property type="entry name" value="DUF63"/>
</dbReference>
<organism evidence="2 3">
    <name type="scientific">Halorubrum aquaticum</name>
    <dbReference type="NCBI Taxonomy" id="387340"/>
    <lineage>
        <taxon>Archaea</taxon>
        <taxon>Methanobacteriati</taxon>
        <taxon>Methanobacteriota</taxon>
        <taxon>Stenosarchaea group</taxon>
        <taxon>Halobacteria</taxon>
        <taxon>Halobacteriales</taxon>
        <taxon>Haloferacaceae</taxon>
        <taxon>Halorubrum</taxon>
    </lineage>
</organism>
<dbReference type="EMBL" id="FOPZ01000014">
    <property type="protein sequence ID" value="SFH64220.1"/>
    <property type="molecule type" value="Genomic_DNA"/>
</dbReference>
<proteinExistence type="predicted"/>
<gene>
    <name evidence="2" type="ORF">SAMN04488066_11452</name>
</gene>
<feature type="transmembrane region" description="Helical" evidence="1">
    <location>
        <begin position="68"/>
        <end position="90"/>
    </location>
</feature>
<dbReference type="PANTHER" id="PTHR40700:SF1">
    <property type="entry name" value="DUF63 DOMAIN-CONTAINING PROTEIN"/>
    <property type="match status" value="1"/>
</dbReference>
<dbReference type="Proteomes" id="UP000323537">
    <property type="component" value="Unassembled WGS sequence"/>
</dbReference>
<dbReference type="AlphaFoldDB" id="A0A1I3BPX4"/>
<keyword evidence="3" id="KW-1185">Reference proteome</keyword>
<feature type="transmembrane region" description="Helical" evidence="1">
    <location>
        <begin position="241"/>
        <end position="262"/>
    </location>
</feature>
<reference evidence="2 3" key="1">
    <citation type="submission" date="2016-10" db="EMBL/GenBank/DDBJ databases">
        <authorList>
            <person name="Varghese N."/>
            <person name="Submissions S."/>
        </authorList>
    </citation>
    <scope>NUCLEOTIDE SEQUENCE [LARGE SCALE GENOMIC DNA]</scope>
    <source>
        <strain evidence="2 3">CGMCC 1.6377</strain>
    </source>
</reference>
<keyword evidence="1" id="KW-1133">Transmembrane helix</keyword>
<feature type="transmembrane region" description="Helical" evidence="1">
    <location>
        <begin position="130"/>
        <end position="152"/>
    </location>
</feature>
<name>A0A1I3BPX4_9EURY</name>
<feature type="transmembrane region" description="Helical" evidence="1">
    <location>
        <begin position="185"/>
        <end position="210"/>
    </location>
</feature>
<keyword evidence="1" id="KW-0812">Transmembrane</keyword>
<keyword evidence="1" id="KW-0472">Membrane</keyword>
<feature type="transmembrane region" description="Helical" evidence="1">
    <location>
        <begin position="39"/>
        <end position="56"/>
    </location>
</feature>
<sequence>MIPASASPTDPVSATVRGSVPATLGDLPFLPAGTTLPPLPYLLVVLLATGGVALALRRRRPAVGVSHVLALTPWIVLGSALHVLYVVGALPEPLAPFGGSPTVYPTVAALAGAAWLAAEEAVADGERVPGVIAAVGTVLVVPVVVVALTTGVSGSGASWSAVAVLASAPIAAVVWRVLGRLEPGVAVTGGVGALAVYGHALDGVSTAIGVSQLGFGERSPLSRIILELDGVPSVPVLGEGWLFLLVKLAVASAVVSLFAPYVREEPEEGLPLLGFVAAVGLGPAAHNLLLFSVTA</sequence>
<feature type="transmembrane region" description="Helical" evidence="1">
    <location>
        <begin position="158"/>
        <end position="178"/>
    </location>
</feature>
<dbReference type="PANTHER" id="PTHR40700">
    <property type="entry name" value="HYPOTHETICAL MEMBRANE PROTEIN, CONSERVED, DUF63 FAMILY"/>
    <property type="match status" value="1"/>
</dbReference>
<dbReference type="Pfam" id="PF01889">
    <property type="entry name" value="DUF63"/>
    <property type="match status" value="1"/>
</dbReference>
<accession>A0A1I3BPX4</accession>
<feature type="transmembrane region" description="Helical" evidence="1">
    <location>
        <begin position="269"/>
        <end position="293"/>
    </location>
</feature>